<evidence type="ECO:0000259" key="2">
    <source>
        <dbReference type="Pfam" id="PF25907"/>
    </source>
</evidence>
<proteinExistence type="predicted"/>
<dbReference type="CDD" id="cd00299">
    <property type="entry name" value="GST_C_family"/>
    <property type="match status" value="1"/>
</dbReference>
<dbReference type="InterPro" id="IPR058268">
    <property type="entry name" value="DUF7962"/>
</dbReference>
<accession>A0A7C8MYI0</accession>
<dbReference type="EMBL" id="WUBL01000014">
    <property type="protein sequence ID" value="KAF2971275.1"/>
    <property type="molecule type" value="Genomic_DNA"/>
</dbReference>
<dbReference type="InterPro" id="IPR036282">
    <property type="entry name" value="Glutathione-S-Trfase_C_sf"/>
</dbReference>
<comment type="caution">
    <text evidence="3">The sequence shown here is derived from an EMBL/GenBank/DDBJ whole genome shotgun (WGS) entry which is preliminary data.</text>
</comment>
<evidence type="ECO:0000259" key="1">
    <source>
        <dbReference type="Pfam" id="PF13417"/>
    </source>
</evidence>
<evidence type="ECO:0000313" key="3">
    <source>
        <dbReference type="EMBL" id="KAF2971275.1"/>
    </source>
</evidence>
<protein>
    <submittedName>
        <fullName evidence="3">Uncharacterized protein</fullName>
    </submittedName>
</protein>
<dbReference type="InParanoid" id="A0A7C8MYI0"/>
<dbReference type="SUPFAM" id="SSF52833">
    <property type="entry name" value="Thioredoxin-like"/>
    <property type="match status" value="1"/>
</dbReference>
<name>A0A7C8MYI0_9PEZI</name>
<feature type="domain" description="DUF7962" evidence="2">
    <location>
        <begin position="130"/>
        <end position="244"/>
    </location>
</feature>
<dbReference type="SUPFAM" id="SSF47616">
    <property type="entry name" value="GST C-terminal domain-like"/>
    <property type="match status" value="1"/>
</dbReference>
<keyword evidence="4" id="KW-1185">Reference proteome</keyword>
<sequence>MAPSPDLPIVLYHYDFSPYAKRVVWYLNLRKIPYSQCLQPPVMPRRDLALLGVSYRRIPVLSIGRDVYLDTRLIIQKLETLYPASDAHPGISGAHAGRAEHTAIEQLIEARTIEGDLFMRGVQCLPAAAFADPALQRDRAALNGIDVDKPGAVSPLSPEVMRRQRPAALAVVRRWVRWLEDGLLSDGRKWILDSRAGPSLADIEAVWVLHWIGGALPPEVLGAESAPKVAAWVKRFRGAAAEAARTPAGLKGEDAARLIVGSPYAEPEGDVLQGELVGGVEGLSKGRLVKMWPTDYGSSHKDAGKLVAVDGKEFVVESEGKFGSVRIHAPRHGFTISADDGRGSSKI</sequence>
<dbReference type="AlphaFoldDB" id="A0A7C8MYI0"/>
<dbReference type="Proteomes" id="UP000481858">
    <property type="component" value="Unassembled WGS sequence"/>
</dbReference>
<organism evidence="3 4">
    <name type="scientific">Xylaria multiplex</name>
    <dbReference type="NCBI Taxonomy" id="323545"/>
    <lineage>
        <taxon>Eukaryota</taxon>
        <taxon>Fungi</taxon>
        <taxon>Dikarya</taxon>
        <taxon>Ascomycota</taxon>
        <taxon>Pezizomycotina</taxon>
        <taxon>Sordariomycetes</taxon>
        <taxon>Xylariomycetidae</taxon>
        <taxon>Xylariales</taxon>
        <taxon>Xylariaceae</taxon>
        <taxon>Xylaria</taxon>
    </lineage>
</organism>
<dbReference type="OrthoDB" id="202840at2759"/>
<dbReference type="Pfam" id="PF13417">
    <property type="entry name" value="GST_N_3"/>
    <property type="match status" value="1"/>
</dbReference>
<dbReference type="InterPro" id="IPR036249">
    <property type="entry name" value="Thioredoxin-like_sf"/>
</dbReference>
<evidence type="ECO:0000313" key="4">
    <source>
        <dbReference type="Proteomes" id="UP000481858"/>
    </source>
</evidence>
<reference evidence="3 4" key="1">
    <citation type="submission" date="2019-12" db="EMBL/GenBank/DDBJ databases">
        <title>Draft genome sequence of the ascomycete Xylaria multiplex DSM 110363.</title>
        <authorList>
            <person name="Buettner E."/>
            <person name="Kellner H."/>
        </authorList>
    </citation>
    <scope>NUCLEOTIDE SEQUENCE [LARGE SCALE GENOMIC DNA]</scope>
    <source>
        <strain evidence="3 4">DSM 110363</strain>
    </source>
</reference>
<dbReference type="Gene3D" id="3.40.30.110">
    <property type="match status" value="2"/>
</dbReference>
<dbReference type="InterPro" id="IPR004045">
    <property type="entry name" value="Glutathione_S-Trfase_N"/>
</dbReference>
<gene>
    <name evidence="3" type="ORF">GQX73_g2303</name>
</gene>
<dbReference type="Pfam" id="PF25907">
    <property type="entry name" value="DUF7962"/>
    <property type="match status" value="1"/>
</dbReference>
<feature type="domain" description="GST N-terminal" evidence="1">
    <location>
        <begin position="11"/>
        <end position="84"/>
    </location>
</feature>